<keyword evidence="3" id="KW-1185">Reference proteome</keyword>
<evidence type="ECO:0000313" key="3">
    <source>
        <dbReference type="Proteomes" id="UP001500467"/>
    </source>
</evidence>
<reference evidence="2 3" key="1">
    <citation type="journal article" date="2019" name="Int. J. Syst. Evol. Microbiol.">
        <title>The Global Catalogue of Microorganisms (GCM) 10K type strain sequencing project: providing services to taxonomists for standard genome sequencing and annotation.</title>
        <authorList>
            <consortium name="The Broad Institute Genomics Platform"/>
            <consortium name="The Broad Institute Genome Sequencing Center for Infectious Disease"/>
            <person name="Wu L."/>
            <person name="Ma J."/>
        </authorList>
    </citation>
    <scope>NUCLEOTIDE SEQUENCE [LARGE SCALE GENOMIC DNA]</scope>
    <source>
        <strain evidence="2 3">JCM 13022</strain>
    </source>
</reference>
<organism evidence="2 3">
    <name type="scientific">Prauserella alba</name>
    <dbReference type="NCBI Taxonomy" id="176898"/>
    <lineage>
        <taxon>Bacteria</taxon>
        <taxon>Bacillati</taxon>
        <taxon>Actinomycetota</taxon>
        <taxon>Actinomycetes</taxon>
        <taxon>Pseudonocardiales</taxon>
        <taxon>Pseudonocardiaceae</taxon>
        <taxon>Prauserella</taxon>
    </lineage>
</organism>
<accession>A0ABN1VGZ1</accession>
<name>A0ABN1VGZ1_9PSEU</name>
<protein>
    <submittedName>
        <fullName evidence="2">DUF397 domain-containing protein</fullName>
    </submittedName>
</protein>
<evidence type="ECO:0000259" key="1">
    <source>
        <dbReference type="Pfam" id="PF04149"/>
    </source>
</evidence>
<dbReference type="Pfam" id="PF04149">
    <property type="entry name" value="DUF397"/>
    <property type="match status" value="1"/>
</dbReference>
<feature type="domain" description="DUF397" evidence="1">
    <location>
        <begin position="7"/>
        <end position="59"/>
    </location>
</feature>
<sequence>MTMLDHQWKKSSYSDGGGNCLEARLTETDGVEVRNSKAPELGSVKFTASEWDAFIAGAKDGQFEIPR</sequence>
<evidence type="ECO:0000313" key="2">
    <source>
        <dbReference type="EMBL" id="GAA1208939.1"/>
    </source>
</evidence>
<dbReference type="InterPro" id="IPR007278">
    <property type="entry name" value="DUF397"/>
</dbReference>
<dbReference type="EMBL" id="BAAALM010000010">
    <property type="protein sequence ID" value="GAA1208939.1"/>
    <property type="molecule type" value="Genomic_DNA"/>
</dbReference>
<comment type="caution">
    <text evidence="2">The sequence shown here is derived from an EMBL/GenBank/DDBJ whole genome shotgun (WGS) entry which is preliminary data.</text>
</comment>
<proteinExistence type="predicted"/>
<gene>
    <name evidence="2" type="ORF">GCM10009675_31220</name>
</gene>
<dbReference type="Proteomes" id="UP001500467">
    <property type="component" value="Unassembled WGS sequence"/>
</dbReference>